<dbReference type="InterPro" id="IPR010730">
    <property type="entry name" value="HET"/>
</dbReference>
<dbReference type="Pfam" id="PF06985">
    <property type="entry name" value="HET"/>
    <property type="match status" value="1"/>
</dbReference>
<dbReference type="AlphaFoldDB" id="A0A1L7WLA1"/>
<sequence length="708" mass="79314">MENASVADVQHRLTDEADYATTEVSKVGSTLLCSDCQVLFTNQKTFSELKSKPGLHFTRSRKSTLRNAIDGCRLCQELLCIPYNEISDYWERVAREQGWNKATSLQKSRGWPIEPWKSELALLEPRGLKGKTAASDRDMHFSLKGDPKIPPYTVTLSKHRRLWFAKKMDFKTAAVKGDPAAEDVLSRFLNRAIDCDATYNGIRKGLQQCELRHQCQRKDGKIGGRFGPAFLVDVQDVNGTVRLYRIGSNKYLQYAALTFVWGASQVMTTKSNLNDHLDHIDFDTLSQTVQDAILVTRKLYLKYLWVDNLCIIQDSEEDKLAQTPLLGKIFGNAYVSIFANCAKTCNAGFLREVGVRTRFEIPYCAESGSVGTVSLTAVEPRAPGTAGKLQYLQTRAWAYQELCLSGRYIAYNKNEVMWTCNNPATSTSGVHGWTEHVHQYSGRDLTDPCDKLPGISSLAEHYSIHMPESKYLAGIFSAETHHQLCWYAMAGRRLTRPQAWRAPSWSPLAVDGIIEQWHCWTDKTKGKPFLVDNNGEYRADFEIMDSGVEALSEKAPFGRVVSGFIWVKGRLMRVNKGVLGSIDSIGNILGGLALPMRDDSRKPPTGTIYFDTVNTFGNRIASADSIQSNHGPLSVNTELACLAICKKKVVVTHTDSDSNHTTYTIHRWDAGLVLAKLENGDYHRVGHFICNKLNVFPSSQKLEVVRIV</sequence>
<evidence type="ECO:0000259" key="1">
    <source>
        <dbReference type="Pfam" id="PF06985"/>
    </source>
</evidence>
<name>A0A1L7WLA1_9HELO</name>
<reference evidence="2 3" key="1">
    <citation type="submission" date="2016-03" db="EMBL/GenBank/DDBJ databases">
        <authorList>
            <person name="Ploux O."/>
        </authorList>
    </citation>
    <scope>NUCLEOTIDE SEQUENCE [LARGE SCALE GENOMIC DNA]</scope>
    <source>
        <strain evidence="2 3">UAMH 11012</strain>
    </source>
</reference>
<gene>
    <name evidence="2" type="ORF">PAC_03436</name>
</gene>
<dbReference type="EMBL" id="FJOG01000004">
    <property type="protein sequence ID" value="CZR53557.1"/>
    <property type="molecule type" value="Genomic_DNA"/>
</dbReference>
<dbReference type="PANTHER" id="PTHR33112">
    <property type="entry name" value="DOMAIN PROTEIN, PUTATIVE-RELATED"/>
    <property type="match status" value="1"/>
</dbReference>
<evidence type="ECO:0000313" key="3">
    <source>
        <dbReference type="Proteomes" id="UP000184330"/>
    </source>
</evidence>
<protein>
    <recommendedName>
        <fullName evidence="1">Heterokaryon incompatibility domain-containing protein</fullName>
    </recommendedName>
</protein>
<accession>A0A1L7WLA1</accession>
<dbReference type="OrthoDB" id="3525010at2759"/>
<dbReference type="PANTHER" id="PTHR33112:SF16">
    <property type="entry name" value="HETEROKARYON INCOMPATIBILITY DOMAIN-CONTAINING PROTEIN"/>
    <property type="match status" value="1"/>
</dbReference>
<organism evidence="2 3">
    <name type="scientific">Phialocephala subalpina</name>
    <dbReference type="NCBI Taxonomy" id="576137"/>
    <lineage>
        <taxon>Eukaryota</taxon>
        <taxon>Fungi</taxon>
        <taxon>Dikarya</taxon>
        <taxon>Ascomycota</taxon>
        <taxon>Pezizomycotina</taxon>
        <taxon>Leotiomycetes</taxon>
        <taxon>Helotiales</taxon>
        <taxon>Mollisiaceae</taxon>
        <taxon>Phialocephala</taxon>
        <taxon>Phialocephala fortinii species complex</taxon>
    </lineage>
</organism>
<proteinExistence type="predicted"/>
<dbReference type="Proteomes" id="UP000184330">
    <property type="component" value="Unassembled WGS sequence"/>
</dbReference>
<keyword evidence="3" id="KW-1185">Reference proteome</keyword>
<evidence type="ECO:0000313" key="2">
    <source>
        <dbReference type="EMBL" id="CZR53557.1"/>
    </source>
</evidence>
<feature type="domain" description="Heterokaryon incompatibility" evidence="1">
    <location>
        <begin position="254"/>
        <end position="401"/>
    </location>
</feature>
<dbReference type="STRING" id="576137.A0A1L7WLA1"/>